<evidence type="ECO:0000256" key="3">
    <source>
        <dbReference type="PIRSR" id="PIRSR006615-2"/>
    </source>
</evidence>
<gene>
    <name evidence="4" type="ORF">D0435_06160</name>
</gene>
<dbReference type="Proteomes" id="UP000446866">
    <property type="component" value="Unassembled WGS sequence"/>
</dbReference>
<dbReference type="SUPFAM" id="SSF55486">
    <property type="entry name" value="Metalloproteases ('zincins'), catalytic domain"/>
    <property type="match status" value="1"/>
</dbReference>
<dbReference type="PIRSF" id="PIRSF006615">
    <property type="entry name" value="Zn_crbxpep_Taq"/>
    <property type="match status" value="1"/>
</dbReference>
<comment type="catalytic activity">
    <reaction evidence="1">
        <text>Release of a C-terminal amino acid with broad specificity, except for -Pro.</text>
        <dbReference type="EC" id="3.4.17.19"/>
    </reaction>
</comment>
<evidence type="ECO:0000313" key="5">
    <source>
        <dbReference type="Proteomes" id="UP000446866"/>
    </source>
</evidence>
<organism evidence="4 5">
    <name type="scientific">Anaerotruncus colihominis</name>
    <dbReference type="NCBI Taxonomy" id="169435"/>
    <lineage>
        <taxon>Bacteria</taxon>
        <taxon>Bacillati</taxon>
        <taxon>Bacillota</taxon>
        <taxon>Clostridia</taxon>
        <taxon>Eubacteriales</taxon>
        <taxon>Oscillospiraceae</taxon>
        <taxon>Anaerotruncus</taxon>
    </lineage>
</organism>
<keyword evidence="1 2" id="KW-0479">Metal-binding</keyword>
<keyword evidence="2" id="KW-0862">Zinc</keyword>
<dbReference type="AlphaFoldDB" id="A0A845QIE3"/>
<sequence>MMSCAINQRKKGFTQPMKEEETAMNLDDKVKALKEHQKKLKAYNHAASLLFYDASTSMPAGAAESMSATTGVLSGEIYSLTVNPEFKTLLEDLYGQRQELDFQTRREVEELNEEQVKMAKVPKEEVVAMEEAQTKANHYWEVAKKNNDFSIFAPHLEKLIAMKKRYAEYINPGGDVYDTLLNEFEKGMTKAQMDSFFDALREKLVPLIQAVGAVQQPDTSFLTGPFDLEAQKELSEYVMDVMGIDKERCILRETEHPFTIEFSKNDVRITTKYLEEDLTSNLYSVIHESGHGMYELSIDDALQFSVLGAGATTAIHESQSRLWENYIGRSLPFCQLIFPKVKELFPAQMKDVTAEAFYRVVNVAKPSLIRTDADELTYALHVMVRYEIEKRMFDGTLSVSELPAEWNRLYKEYLGIDVPDDTRGVLQDAHWAGGAFGYFPSYALGTAYSAQIYAVLREAVDVDACCKKGDFAPVCQWLTEKIYRHGMLYTADELIQMTCGKPFNPAYYVDYLEKKFKNLYAL</sequence>
<feature type="active site" description="Proton donor/acceptor" evidence="3">
    <location>
        <position position="288"/>
    </location>
</feature>
<protein>
    <recommendedName>
        <fullName evidence="1">Metal-dependent carboxypeptidase</fullName>
        <ecNumber evidence="1">3.4.17.19</ecNumber>
    </recommendedName>
</protein>
<dbReference type="InterPro" id="IPR001333">
    <property type="entry name" value="Peptidase_M32_Taq"/>
</dbReference>
<dbReference type="Gene3D" id="1.10.1370.30">
    <property type="match status" value="1"/>
</dbReference>
<dbReference type="PANTHER" id="PTHR34217:SF1">
    <property type="entry name" value="CARBOXYPEPTIDASE 1"/>
    <property type="match status" value="1"/>
</dbReference>
<dbReference type="Pfam" id="PF02074">
    <property type="entry name" value="Peptidase_M32"/>
    <property type="match status" value="1"/>
</dbReference>
<comment type="cofactor">
    <cofactor evidence="2">
        <name>Zn(2+)</name>
        <dbReference type="ChEBI" id="CHEBI:29105"/>
    </cofactor>
    <text evidence="2">Binds 1 zinc ion per subunit.</text>
</comment>
<dbReference type="PANTHER" id="PTHR34217">
    <property type="entry name" value="METAL-DEPENDENT CARBOXYPEPTIDASE"/>
    <property type="match status" value="1"/>
</dbReference>
<proteinExistence type="inferred from homology"/>
<evidence type="ECO:0000256" key="2">
    <source>
        <dbReference type="PIRSR" id="PIRSR006615-1"/>
    </source>
</evidence>
<dbReference type="PROSITE" id="PS52034">
    <property type="entry name" value="PEPTIDASE_M32"/>
    <property type="match status" value="1"/>
</dbReference>
<dbReference type="CDD" id="cd06460">
    <property type="entry name" value="M32_Taq"/>
    <property type="match status" value="1"/>
</dbReference>
<accession>A0A845QIE3</accession>
<dbReference type="PRINTS" id="PR00998">
    <property type="entry name" value="CRBOXYPTASET"/>
</dbReference>
<keyword evidence="1" id="KW-0645">Protease</keyword>
<comment type="caution">
    <text evidence="4">The sequence shown here is derived from an EMBL/GenBank/DDBJ whole genome shotgun (WGS) entry which is preliminary data.</text>
</comment>
<comment type="function">
    <text evidence="1">Broad specificity carboxypetidase that releases amino acids sequentially from the C-terminus, including neutral, aromatic, polar and basic residues.</text>
</comment>
<feature type="binding site" evidence="2">
    <location>
        <position position="287"/>
    </location>
    <ligand>
        <name>Zn(2+)</name>
        <dbReference type="ChEBI" id="CHEBI:29105"/>
        <note>catalytic</note>
    </ligand>
</feature>
<feature type="binding site" evidence="2">
    <location>
        <position position="291"/>
    </location>
    <ligand>
        <name>Zn(2+)</name>
        <dbReference type="ChEBI" id="CHEBI:29105"/>
        <note>catalytic</note>
    </ligand>
</feature>
<reference evidence="4 5" key="1">
    <citation type="submission" date="2018-08" db="EMBL/GenBank/DDBJ databases">
        <title>Murine metabolic-syndrome-specific gut microbial biobank.</title>
        <authorList>
            <person name="Liu C."/>
        </authorList>
    </citation>
    <scope>NUCLEOTIDE SEQUENCE [LARGE SCALE GENOMIC DNA]</scope>
    <source>
        <strain evidence="4 5">28</strain>
    </source>
</reference>
<keyword evidence="1 4" id="KW-0121">Carboxypeptidase</keyword>
<evidence type="ECO:0000256" key="1">
    <source>
        <dbReference type="PIRNR" id="PIRNR006615"/>
    </source>
</evidence>
<dbReference type="GO" id="GO:0046872">
    <property type="term" value="F:metal ion binding"/>
    <property type="evidence" value="ECO:0007669"/>
    <property type="project" value="UniProtKB-KW"/>
</dbReference>
<keyword evidence="1" id="KW-0482">Metalloprotease</keyword>
<dbReference type="EMBL" id="QXWK01000010">
    <property type="protein sequence ID" value="NBH61234.1"/>
    <property type="molecule type" value="Genomic_DNA"/>
</dbReference>
<keyword evidence="5" id="KW-1185">Reference proteome</keyword>
<name>A0A845QIE3_9FIRM</name>
<comment type="similarity">
    <text evidence="1">Belongs to the peptidase M32 family.</text>
</comment>
<feature type="binding site" evidence="2">
    <location>
        <position position="317"/>
    </location>
    <ligand>
        <name>Zn(2+)</name>
        <dbReference type="ChEBI" id="CHEBI:29105"/>
        <note>catalytic</note>
    </ligand>
</feature>
<evidence type="ECO:0000313" key="4">
    <source>
        <dbReference type="EMBL" id="NBH61234.1"/>
    </source>
</evidence>
<dbReference type="GO" id="GO:0006508">
    <property type="term" value="P:proteolysis"/>
    <property type="evidence" value="ECO:0007669"/>
    <property type="project" value="UniProtKB-UniRule"/>
</dbReference>
<keyword evidence="1" id="KW-0378">Hydrolase</keyword>
<dbReference type="GO" id="GO:0004181">
    <property type="term" value="F:metallocarboxypeptidase activity"/>
    <property type="evidence" value="ECO:0007669"/>
    <property type="project" value="UniProtKB-UniRule"/>
</dbReference>
<dbReference type="EC" id="3.4.17.19" evidence="1"/>